<evidence type="ECO:0000259" key="27">
    <source>
        <dbReference type="Pfam" id="PF07246"/>
    </source>
</evidence>
<evidence type="ECO:0000256" key="12">
    <source>
        <dbReference type="ARBA" id="ARBA00022812"/>
    </source>
</evidence>
<dbReference type="Proteomes" id="UP000125179">
    <property type="component" value="Genome"/>
</dbReference>
<feature type="domain" description="Phlebovirus glycoprotein G2 C-terminal" evidence="28">
    <location>
        <begin position="1164"/>
        <end position="1328"/>
    </location>
</feature>
<feature type="transmembrane region" description="Helical" evidence="24">
    <location>
        <begin position="720"/>
        <end position="741"/>
    </location>
</feature>
<dbReference type="Pfam" id="PF19019">
    <property type="entry name" value="Phlebo_G2_C"/>
    <property type="match status" value="1"/>
</dbReference>
<dbReference type="InterPro" id="IPR009879">
    <property type="entry name" value="Phlebovirus_NSM"/>
</dbReference>
<keyword evidence="23" id="KW-0175">Coiled coil</keyword>
<comment type="similarity">
    <text evidence="22">Belongs to the phlebovirus envelope glycoprotein family.</text>
</comment>
<organism evidence="29 30">
    <name type="scientific">Alcube virus</name>
    <dbReference type="NCBI Taxonomy" id="1725367"/>
    <lineage>
        <taxon>Viruses</taxon>
        <taxon>Riboviria</taxon>
        <taxon>Orthornavirae</taxon>
        <taxon>Negarnaviricota</taxon>
        <taxon>Polyploviricotina</taxon>
        <taxon>Bunyaviricetes</taxon>
        <taxon>Hareavirales</taxon>
        <taxon>Phenuiviridae</taxon>
        <taxon>Phlebovirus</taxon>
        <taxon>Phlebovirus alcubeense</taxon>
    </lineage>
</organism>
<protein>
    <recommendedName>
        <fullName evidence="4">Envelopment polyprotein</fullName>
    </recommendedName>
    <alternativeName>
        <fullName evidence="21">M polyprotein</fullName>
    </alternativeName>
</protein>
<keyword evidence="13" id="KW-0946">Virion</keyword>
<dbReference type="GO" id="GO:0046718">
    <property type="term" value="P:symbiont entry into host cell"/>
    <property type="evidence" value="ECO:0007669"/>
    <property type="project" value="UniProtKB-KW"/>
</dbReference>
<keyword evidence="5" id="KW-1168">Fusion of virus membrane with host membrane</keyword>
<evidence type="ECO:0000256" key="13">
    <source>
        <dbReference type="ARBA" id="ARBA00022844"/>
    </source>
</evidence>
<dbReference type="InterPro" id="IPR009878">
    <property type="entry name" value="Phlebovirus_G2_fusion"/>
</dbReference>
<evidence type="ECO:0000256" key="15">
    <source>
        <dbReference type="ARBA" id="ARBA00022989"/>
    </source>
</evidence>
<feature type="domain" description="Phlebovirus glycoprotein G2 fusion" evidence="26">
    <location>
        <begin position="827"/>
        <end position="1149"/>
    </location>
</feature>
<dbReference type="GO" id="GO:0016020">
    <property type="term" value="C:membrane"/>
    <property type="evidence" value="ECO:0007669"/>
    <property type="project" value="InterPro"/>
</dbReference>
<evidence type="ECO:0000256" key="4">
    <source>
        <dbReference type="ARBA" id="ARBA00015294"/>
    </source>
</evidence>
<evidence type="ECO:0000256" key="6">
    <source>
        <dbReference type="ARBA" id="ARBA00022510"/>
    </source>
</evidence>
<evidence type="ECO:0000256" key="8">
    <source>
        <dbReference type="ARBA" id="ARBA00022595"/>
    </source>
</evidence>
<feature type="domain" description="Phlebovirus glycoprotein G1" evidence="25">
    <location>
        <begin position="297"/>
        <end position="821"/>
    </location>
</feature>
<evidence type="ECO:0000256" key="2">
    <source>
        <dbReference type="ARBA" id="ARBA00004482"/>
    </source>
</evidence>
<keyword evidence="10" id="KW-0732">Signal</keyword>
<keyword evidence="16 24" id="KW-0472">Membrane</keyword>
<evidence type="ECO:0000313" key="29">
    <source>
        <dbReference type="EMBL" id="ALG75833.1"/>
    </source>
</evidence>
<evidence type="ECO:0000259" key="25">
    <source>
        <dbReference type="Pfam" id="PF07243"/>
    </source>
</evidence>
<evidence type="ECO:0000256" key="18">
    <source>
        <dbReference type="ARBA" id="ARBA00023180"/>
    </source>
</evidence>
<dbReference type="InterPro" id="IPR043603">
    <property type="entry name" value="Phlebo_G2_C"/>
</dbReference>
<evidence type="ECO:0000313" key="30">
    <source>
        <dbReference type="Proteomes" id="UP000125179"/>
    </source>
</evidence>
<keyword evidence="18" id="KW-0325">Glycoprotein</keyword>
<evidence type="ECO:0000256" key="17">
    <source>
        <dbReference type="ARBA" id="ARBA00023157"/>
    </source>
</evidence>
<dbReference type="GO" id="GO:0044178">
    <property type="term" value="C:host cell Golgi membrane"/>
    <property type="evidence" value="ECO:0007669"/>
    <property type="project" value="UniProtKB-SubCell"/>
</dbReference>
<evidence type="ECO:0000256" key="5">
    <source>
        <dbReference type="ARBA" id="ARBA00022506"/>
    </source>
</evidence>
<dbReference type="Pfam" id="PF07246">
    <property type="entry name" value="Phlebovirus_NSM"/>
    <property type="match status" value="1"/>
</dbReference>
<dbReference type="Gene3D" id="2.60.40.3770">
    <property type="match status" value="1"/>
</dbReference>
<evidence type="ECO:0000256" key="7">
    <source>
        <dbReference type="ARBA" id="ARBA00022581"/>
    </source>
</evidence>
<dbReference type="Pfam" id="PF07245">
    <property type="entry name" value="Phlebovirus_G2"/>
    <property type="match status" value="1"/>
</dbReference>
<keyword evidence="30" id="KW-1185">Reference proteome</keyword>
<dbReference type="EMBL" id="KR363191">
    <property type="protein sequence ID" value="ALG75833.1"/>
    <property type="molecule type" value="Genomic_RNA"/>
</dbReference>
<evidence type="ECO:0000256" key="24">
    <source>
        <dbReference type="SAM" id="Phobius"/>
    </source>
</evidence>
<evidence type="ECO:0000256" key="3">
    <source>
        <dbReference type="ARBA" id="ARBA00004563"/>
    </source>
</evidence>
<evidence type="ECO:0000256" key="23">
    <source>
        <dbReference type="SAM" id="Coils"/>
    </source>
</evidence>
<dbReference type="GeneID" id="65101326"/>
<feature type="coiled-coil region" evidence="23">
    <location>
        <begin position="142"/>
        <end position="194"/>
    </location>
</feature>
<evidence type="ECO:0000256" key="16">
    <source>
        <dbReference type="ARBA" id="ARBA00023136"/>
    </source>
</evidence>
<keyword evidence="15 24" id="KW-1133">Transmembrane helix</keyword>
<evidence type="ECO:0000256" key="22">
    <source>
        <dbReference type="ARBA" id="ARBA00033745"/>
    </source>
</evidence>
<feature type="transmembrane region" description="Helical" evidence="24">
    <location>
        <begin position="809"/>
        <end position="826"/>
    </location>
</feature>
<dbReference type="GO" id="GO:0019062">
    <property type="term" value="P:virion attachment to host cell"/>
    <property type="evidence" value="ECO:0007669"/>
    <property type="project" value="UniProtKB-KW"/>
</dbReference>
<proteinExistence type="inferred from homology"/>
<keyword evidence="7" id="KW-0945">Host-virus interaction</keyword>
<keyword evidence="11" id="KW-1161">Viral attachment to host cell</keyword>
<dbReference type="KEGG" id="vg:65101326"/>
<evidence type="ECO:0000259" key="26">
    <source>
        <dbReference type="Pfam" id="PF07245"/>
    </source>
</evidence>
<evidence type="ECO:0000256" key="20">
    <source>
        <dbReference type="ARBA" id="ARBA00023296"/>
    </source>
</evidence>
<name>A0A0N9M4N8_9VIRU</name>
<comment type="subcellular location">
    <subcellularLocation>
        <location evidence="1">Host Golgi apparatus membrane</location>
        <topology evidence="1">Single-pass type I membrane protein</topology>
    </subcellularLocation>
    <subcellularLocation>
        <location evidence="2">Host endoplasmic reticulum membrane</location>
        <topology evidence="2">Single-pass type I membrane protein</topology>
    </subcellularLocation>
    <subcellularLocation>
        <location evidence="3">Virion membrane</location>
        <topology evidence="3">Single-pass type I membrane protein</topology>
    </subcellularLocation>
</comment>
<dbReference type="InterPro" id="IPR010826">
    <property type="entry name" value="Phlebovirus_G1"/>
</dbReference>
<sequence>MFVLIVIIIQGVVLAESKISLTITSPDYSSHSCFSSTVAPIIIQRKWTAEISKMGEFDKSCYYGNDTPSPSSSSNSRKLMLFVAQSKTPLTFSCVGDEGNKLVVVHNDAVDDGMEPAYVDCDNGAMIHLISTSEEDTPVEQNEDFEREHANLRTRFDELNDKYSKDVTRLNSENKDLLQRLKDLHESRDLLKEQKALQEGNLTQLNAIIHDLTKKVNDGEGTVARLLDQARRDKMTLIQLEEDTDKKLEEKSRVIGNLYKQLKNQARTPAPSVMAVTTAIAVSLLSSAMLVSGTCEHIDNRPGSGKYHSKQSTFDDNCNLILYDSKCKGWQYQKNETKFPFFNSHCHKYSLVEAIHAPLLTMSTTGVCKILNVSAQKYTDCVKGLMPMELDCPDGYKYAYYLNNKGTVSGIECDTNYQLTRDCKMCVKVSTDVKGVLALQDVVCQSGSINYSGPVMSLKGVCSVGTKKLKDCTQTSSSIEKVPFITFNNQQKLYLDALVMRNLEMKSPENFICYELKGQMGSTSSHHTEAPMKAIDPKECKSVTSGKQRICTGDIAFCSAYTCYKDYPDTTCKLAPGAGPLEVFYGGIWTRPTCIGYEKTLVVREAVKTVTPKETACSACVWSCEKNGIRVTSHGFNMFSAVACAKGSCVSTHQSGSTEILVPYPGLTKMSGGRIGIHISHDDQSVSAHLVVHCEPKAACEVNDCIFCFHGVINYQCHTVISSLFVSIMVVSLILLILILVSKLLGCLKRFPLVSRKPAIWLGLLFKWFARSFSRVFTNRIDGINNAIGWNPELERVQVHGRRARPVQYYLYANAILCLLISPALSCTENVIASSKISKCVNEGQKVTCKLSGVVTLKAGSIGSEACLTIKGPSDDQIEFLSIKTVSSDLVCHEGDSFWTNHYTPRCLSSRRCHLVSECTGDNCQRWNVSVVSREFDHMTDNSLMTENVCYEQCGAVGCGCFNVNPSCLFGHAYLMPTRSEAVRVFECVTWTHRVVLEISGPNINTRQIVLSALSTQIAEWGSITLNLDAEVMNLGNPITFMRTSSGAMAIVDEPFSRSPRKGFIGEVRCSSEAHAARGDSSCSRAPDLIKYRPQLDILSCSAALIDPYAILLRSSLPQRRGNHVFTTSKDGHSVQAMTSGSVNAEFSILLDSYEVEFKSDSVTCDAAFINITGCYSCNEGSEVCVKVCATGSGSFAAVDDDFGQAIQFKVQSGDNVKCKILHFSRPEVEEKFLYSCGGEKKPLIVRGTLIAVGPHDDRVGGGTSTVVNPRAGGWSIGGWLSGFVSWLGGPLKAFGYVLLYIVLSLLCIIIIVVLAKTLIQRTILARQKML</sequence>
<dbReference type="GO" id="GO:0044167">
    <property type="term" value="C:host cell endoplasmic reticulum membrane"/>
    <property type="evidence" value="ECO:0007669"/>
    <property type="project" value="UniProtKB-SubCell"/>
</dbReference>
<dbReference type="GO" id="GO:0055036">
    <property type="term" value="C:virion membrane"/>
    <property type="evidence" value="ECO:0007669"/>
    <property type="project" value="UniProtKB-SubCell"/>
</dbReference>
<keyword evidence="20" id="KW-1160">Virus entry into host cell</keyword>
<keyword evidence="19" id="KW-1038">Host endoplasmic reticulum</keyword>
<evidence type="ECO:0000256" key="21">
    <source>
        <dbReference type="ARBA" id="ARBA00031199"/>
    </source>
</evidence>
<dbReference type="RefSeq" id="YP_010086162.1">
    <property type="nucleotide sequence ID" value="NC_055373.1"/>
</dbReference>
<accession>A0A0N9M4N8</accession>
<reference evidence="29 30" key="1">
    <citation type="journal article" date="2015" name="Virol. J.">
        <title>Co-circulation of a novel phlebovirus and Massilia virus in sandflies, Portugal.</title>
        <authorList>
            <person name="Amaro F."/>
            <person name="Ze-Ze L."/>
            <person name="Alves M.J."/>
            <person name="Borstler J."/>
            <person name="Clos J."/>
            <person name="Lorenzen S."/>
            <person name="Becker S.C."/>
            <person name="Schmidt-Chanasit J."/>
            <person name="Cadar D."/>
        </authorList>
    </citation>
    <scope>NUCLEOTIDE SEQUENCE [LARGE SCALE GENOMIC DNA]</scope>
    <source>
        <strain evidence="29 30">S20</strain>
    </source>
</reference>
<evidence type="ECO:0000256" key="10">
    <source>
        <dbReference type="ARBA" id="ARBA00022729"/>
    </source>
</evidence>
<keyword evidence="8" id="KW-1162">Viral penetration into host cytoplasm</keyword>
<feature type="transmembrane region" description="Helical" evidence="24">
    <location>
        <begin position="1294"/>
        <end position="1320"/>
    </location>
</feature>
<evidence type="ECO:0000256" key="19">
    <source>
        <dbReference type="ARBA" id="ARBA00023184"/>
    </source>
</evidence>
<dbReference type="Pfam" id="PF07243">
    <property type="entry name" value="Phlebovirus_G1"/>
    <property type="match status" value="1"/>
</dbReference>
<dbReference type="Gene3D" id="2.60.98.50">
    <property type="match status" value="3"/>
</dbReference>
<dbReference type="GO" id="GO:0039654">
    <property type="term" value="P:fusion of virus membrane with host endosome membrane"/>
    <property type="evidence" value="ECO:0007669"/>
    <property type="project" value="UniProtKB-KW"/>
</dbReference>
<keyword evidence="12" id="KW-1040">Host Golgi apparatus</keyword>
<feature type="domain" description="Phlebovirus nonstructural NS-M" evidence="27">
    <location>
        <begin position="2"/>
        <end position="289"/>
    </location>
</feature>
<keyword evidence="6" id="KW-1170">Fusion of virus membrane with host endosomal membrane</keyword>
<evidence type="ECO:0000256" key="11">
    <source>
        <dbReference type="ARBA" id="ARBA00022804"/>
    </source>
</evidence>
<evidence type="ECO:0000256" key="1">
    <source>
        <dbReference type="ARBA" id="ARBA00004244"/>
    </source>
</evidence>
<keyword evidence="9 24" id="KW-0812">Transmembrane</keyword>
<evidence type="ECO:0000259" key="28">
    <source>
        <dbReference type="Pfam" id="PF19019"/>
    </source>
</evidence>
<keyword evidence="14" id="KW-1043">Host membrane</keyword>
<keyword evidence="17" id="KW-1015">Disulfide bond</keyword>
<evidence type="ECO:0000256" key="9">
    <source>
        <dbReference type="ARBA" id="ARBA00022692"/>
    </source>
</evidence>
<evidence type="ECO:0000256" key="14">
    <source>
        <dbReference type="ARBA" id="ARBA00022870"/>
    </source>
</evidence>